<sequence length="111" mass="12276">MACHCNGNIFAKILREQDFETIPVNEISYNFIVDGTARLYGSLIPSEVVADIVSKNGLIKIVADLDVADENSPAIHFPDPVDVEEDDDENYLPDLDDAEHVEHIGLPDILI</sequence>
<reference evidence="2" key="1">
    <citation type="submission" date="2022-11" db="UniProtKB">
        <authorList>
            <consortium name="WormBaseParasite"/>
        </authorList>
    </citation>
    <scope>IDENTIFICATION</scope>
</reference>
<name>A0AC35GQW3_9BILA</name>
<dbReference type="WBParaSite" id="PS1159_v2.g7731.t1">
    <property type="protein sequence ID" value="PS1159_v2.g7731.t1"/>
    <property type="gene ID" value="PS1159_v2.g7731"/>
</dbReference>
<accession>A0AC35GQW3</accession>
<evidence type="ECO:0000313" key="2">
    <source>
        <dbReference type="WBParaSite" id="PS1159_v2.g7731.t1"/>
    </source>
</evidence>
<proteinExistence type="predicted"/>
<protein>
    <submittedName>
        <fullName evidence="2">Uncharacterized protein</fullName>
    </submittedName>
</protein>
<dbReference type="Proteomes" id="UP000887580">
    <property type="component" value="Unplaced"/>
</dbReference>
<evidence type="ECO:0000313" key="1">
    <source>
        <dbReference type="Proteomes" id="UP000887580"/>
    </source>
</evidence>
<organism evidence="1 2">
    <name type="scientific">Panagrolaimus sp. PS1159</name>
    <dbReference type="NCBI Taxonomy" id="55785"/>
    <lineage>
        <taxon>Eukaryota</taxon>
        <taxon>Metazoa</taxon>
        <taxon>Ecdysozoa</taxon>
        <taxon>Nematoda</taxon>
        <taxon>Chromadorea</taxon>
        <taxon>Rhabditida</taxon>
        <taxon>Tylenchina</taxon>
        <taxon>Panagrolaimomorpha</taxon>
        <taxon>Panagrolaimoidea</taxon>
        <taxon>Panagrolaimidae</taxon>
        <taxon>Panagrolaimus</taxon>
    </lineage>
</organism>